<evidence type="ECO:0000313" key="2">
    <source>
        <dbReference type="EMBL" id="QDZ08231.1"/>
    </source>
</evidence>
<sequence length="189" mass="20819">MTEPLNIGIIVGSVRERRISLPIANWVKQQIDPRPEFDADLLDLLDWQLPMFAEPNPPATGKYTGEKQRAWAATIGPMDGFILVAPEYNHGMSAVLKNALDTVAAEWARKPVAFVAHGGFGGARSVEQLREVTAALAMAPLSGAVHLQGAHKLREGDRFKAGDDENRRLAKLFDELDWWGRALRAARNA</sequence>
<dbReference type="AlphaFoldDB" id="A0A5B8LJF2"/>
<organism evidence="2 3">
    <name type="scientific">Sphingomonas panacisoli</name>
    <dbReference type="NCBI Taxonomy" id="1813879"/>
    <lineage>
        <taxon>Bacteria</taxon>
        <taxon>Pseudomonadati</taxon>
        <taxon>Pseudomonadota</taxon>
        <taxon>Alphaproteobacteria</taxon>
        <taxon>Sphingomonadales</taxon>
        <taxon>Sphingomonadaceae</taxon>
        <taxon>Sphingomonas</taxon>
    </lineage>
</organism>
<dbReference type="RefSeq" id="WP_146572546.1">
    <property type="nucleotide sequence ID" value="NZ_CP042306.1"/>
</dbReference>
<dbReference type="KEGG" id="spai:FPZ24_12695"/>
<dbReference type="GO" id="GO:0010181">
    <property type="term" value="F:FMN binding"/>
    <property type="evidence" value="ECO:0007669"/>
    <property type="project" value="TreeGrafter"/>
</dbReference>
<accession>A0A5B8LJF2</accession>
<feature type="domain" description="NADPH-dependent FMN reductase-like" evidence="1">
    <location>
        <begin position="6"/>
        <end position="151"/>
    </location>
</feature>
<dbReference type="Gene3D" id="3.40.50.360">
    <property type="match status" value="1"/>
</dbReference>
<dbReference type="Proteomes" id="UP000315673">
    <property type="component" value="Chromosome"/>
</dbReference>
<dbReference type="OrthoDB" id="9812295at2"/>
<gene>
    <name evidence="2" type="ORF">FPZ24_12695</name>
</gene>
<dbReference type="Pfam" id="PF03358">
    <property type="entry name" value="FMN_red"/>
    <property type="match status" value="1"/>
</dbReference>
<protein>
    <submittedName>
        <fullName evidence="2">NAD(P)H-dependent oxidoreductase</fullName>
    </submittedName>
</protein>
<dbReference type="PANTHER" id="PTHR30543:SF21">
    <property type="entry name" value="NAD(P)H-DEPENDENT FMN REDUCTASE LOT6"/>
    <property type="match status" value="1"/>
</dbReference>
<dbReference type="PANTHER" id="PTHR30543">
    <property type="entry name" value="CHROMATE REDUCTASE"/>
    <property type="match status" value="1"/>
</dbReference>
<dbReference type="InterPro" id="IPR029039">
    <property type="entry name" value="Flavoprotein-like_sf"/>
</dbReference>
<dbReference type="GO" id="GO:0016491">
    <property type="term" value="F:oxidoreductase activity"/>
    <property type="evidence" value="ECO:0007669"/>
    <property type="project" value="InterPro"/>
</dbReference>
<name>A0A5B8LJF2_9SPHN</name>
<evidence type="ECO:0000313" key="3">
    <source>
        <dbReference type="Proteomes" id="UP000315673"/>
    </source>
</evidence>
<proteinExistence type="predicted"/>
<dbReference type="GO" id="GO:0005829">
    <property type="term" value="C:cytosol"/>
    <property type="evidence" value="ECO:0007669"/>
    <property type="project" value="TreeGrafter"/>
</dbReference>
<dbReference type="InterPro" id="IPR050712">
    <property type="entry name" value="NAD(P)H-dep_reductase"/>
</dbReference>
<dbReference type="EMBL" id="CP042306">
    <property type="protein sequence ID" value="QDZ08231.1"/>
    <property type="molecule type" value="Genomic_DNA"/>
</dbReference>
<keyword evidence="3" id="KW-1185">Reference proteome</keyword>
<dbReference type="SUPFAM" id="SSF52218">
    <property type="entry name" value="Flavoproteins"/>
    <property type="match status" value="1"/>
</dbReference>
<reference evidence="2 3" key="1">
    <citation type="submission" date="2019-07" db="EMBL/GenBank/DDBJ databases">
        <title>Full genome sequence of Sphingomonas sp. 4R-6-7(HKS19).</title>
        <authorList>
            <person name="Im W.-T."/>
        </authorList>
    </citation>
    <scope>NUCLEOTIDE SEQUENCE [LARGE SCALE GENOMIC DNA]</scope>
    <source>
        <strain evidence="2 3">HKS19</strain>
    </source>
</reference>
<evidence type="ECO:0000259" key="1">
    <source>
        <dbReference type="Pfam" id="PF03358"/>
    </source>
</evidence>
<dbReference type="InterPro" id="IPR005025">
    <property type="entry name" value="FMN_Rdtase-like_dom"/>
</dbReference>